<dbReference type="InterPro" id="IPR006143">
    <property type="entry name" value="RND_pump_MFP"/>
</dbReference>
<dbReference type="Gene3D" id="2.40.420.20">
    <property type="match status" value="1"/>
</dbReference>
<keyword evidence="4" id="KW-1185">Reference proteome</keyword>
<dbReference type="InterPro" id="IPR058625">
    <property type="entry name" value="MdtA-like_BSH"/>
</dbReference>
<dbReference type="EMBL" id="JAVRHX010000001">
    <property type="protein sequence ID" value="MDT0594649.1"/>
    <property type="molecule type" value="Genomic_DNA"/>
</dbReference>
<dbReference type="RefSeq" id="WP_311368113.1">
    <property type="nucleotide sequence ID" value="NZ_JAVRHX010000001.1"/>
</dbReference>
<comment type="caution">
    <text evidence="3">The sequence shown here is derived from an EMBL/GenBank/DDBJ whole genome shotgun (WGS) entry which is preliminary data.</text>
</comment>
<dbReference type="Gene3D" id="2.40.50.100">
    <property type="match status" value="1"/>
</dbReference>
<dbReference type="Gene3D" id="2.40.30.170">
    <property type="match status" value="1"/>
</dbReference>
<evidence type="ECO:0000256" key="1">
    <source>
        <dbReference type="ARBA" id="ARBA00009477"/>
    </source>
</evidence>
<dbReference type="NCBIfam" id="TIGR01730">
    <property type="entry name" value="RND_mfp"/>
    <property type="match status" value="1"/>
</dbReference>
<dbReference type="Proteomes" id="UP001253545">
    <property type="component" value="Unassembled WGS sequence"/>
</dbReference>
<dbReference type="PANTHER" id="PTHR30469:SF12">
    <property type="entry name" value="MULTIDRUG RESISTANCE PROTEIN MDTA"/>
    <property type="match status" value="1"/>
</dbReference>
<organism evidence="3 4">
    <name type="scientific">Glaciecola petra</name>
    <dbReference type="NCBI Taxonomy" id="3075602"/>
    <lineage>
        <taxon>Bacteria</taxon>
        <taxon>Pseudomonadati</taxon>
        <taxon>Pseudomonadota</taxon>
        <taxon>Gammaproteobacteria</taxon>
        <taxon>Alteromonadales</taxon>
        <taxon>Alteromonadaceae</taxon>
        <taxon>Glaciecola</taxon>
    </lineage>
</organism>
<proteinExistence type="inferred from homology"/>
<sequence>MKSIILTIIGFITILLVAIGISMGIVASAADEEEQKQEDNRPVIDVESLVAINHQVKIVGFGEVEPLESTTLAAQVSGEVLNWNENFVAGGVVKRGEILFSIEPDTYEAAVLQAEAQISLAQATLTEELARQKVAQQEAKNLPKNRVSDLYLRKPQVISAKAQLKSAQASLRIAKRNLDKTLVRAPYDALVVSRDIGSGQFVNAGMRVAQINNIETAEVMVPIAGFDSPFLPANPIGISAQISTQDASSVQREGSIHRNLGLVDQSTRMQHLVIRINDPYGLESNAPKLKFGSYVQVSFSGRELESVFKVPQILVNNRKIWIVNDQDKLESHTVHVVREEGEYFFISTGVTERDRIAKSLPEYPQNGMDVKILDQASDQVSNSLTTANISL</sequence>
<dbReference type="Pfam" id="PF25917">
    <property type="entry name" value="BSH_RND"/>
    <property type="match status" value="1"/>
</dbReference>
<protein>
    <submittedName>
        <fullName evidence="3">Efflux RND transporter periplasmic adaptor subunit</fullName>
    </submittedName>
</protein>
<name>A0ABU2ZSV4_9ALTE</name>
<evidence type="ECO:0000313" key="4">
    <source>
        <dbReference type="Proteomes" id="UP001253545"/>
    </source>
</evidence>
<reference evidence="3 4" key="1">
    <citation type="submission" date="2023-09" db="EMBL/GenBank/DDBJ databases">
        <authorList>
            <person name="Rey-Velasco X."/>
        </authorList>
    </citation>
    <scope>NUCLEOTIDE SEQUENCE [LARGE SCALE GENOMIC DNA]</scope>
    <source>
        <strain evidence="3 4">P117</strain>
    </source>
</reference>
<evidence type="ECO:0000259" key="2">
    <source>
        <dbReference type="Pfam" id="PF25917"/>
    </source>
</evidence>
<gene>
    <name evidence="3" type="ORF">RM552_07340</name>
</gene>
<evidence type="ECO:0000313" key="3">
    <source>
        <dbReference type="EMBL" id="MDT0594649.1"/>
    </source>
</evidence>
<comment type="similarity">
    <text evidence="1">Belongs to the membrane fusion protein (MFP) (TC 8.A.1) family.</text>
</comment>
<dbReference type="SUPFAM" id="SSF111369">
    <property type="entry name" value="HlyD-like secretion proteins"/>
    <property type="match status" value="1"/>
</dbReference>
<dbReference type="Gene3D" id="1.10.287.470">
    <property type="entry name" value="Helix hairpin bin"/>
    <property type="match status" value="1"/>
</dbReference>
<accession>A0ABU2ZSV4</accession>
<feature type="domain" description="Multidrug resistance protein MdtA-like barrel-sandwich hybrid" evidence="2">
    <location>
        <begin position="70"/>
        <end position="207"/>
    </location>
</feature>
<dbReference type="PANTHER" id="PTHR30469">
    <property type="entry name" value="MULTIDRUG RESISTANCE PROTEIN MDTA"/>
    <property type="match status" value="1"/>
</dbReference>